<feature type="transmembrane region" description="Helical" evidence="7">
    <location>
        <begin position="6"/>
        <end position="27"/>
    </location>
</feature>
<dbReference type="KEGG" id="far:ABE41_017600"/>
<dbReference type="InterPro" id="IPR003370">
    <property type="entry name" value="Chromate_transpt"/>
</dbReference>
<dbReference type="GO" id="GO:0005886">
    <property type="term" value="C:plasma membrane"/>
    <property type="evidence" value="ECO:0007669"/>
    <property type="project" value="UniProtKB-SubCell"/>
</dbReference>
<gene>
    <name evidence="8" type="ORF">ABE41_017600</name>
</gene>
<dbReference type="InterPro" id="IPR052518">
    <property type="entry name" value="CHR_Transporter"/>
</dbReference>
<comment type="similarity">
    <text evidence="2">Belongs to the chromate ion transporter (CHR) (TC 2.A.51) family.</text>
</comment>
<feature type="transmembrane region" description="Helical" evidence="7">
    <location>
        <begin position="74"/>
        <end position="97"/>
    </location>
</feature>
<feature type="transmembrane region" description="Helical" evidence="7">
    <location>
        <begin position="158"/>
        <end position="175"/>
    </location>
</feature>
<evidence type="ECO:0000256" key="1">
    <source>
        <dbReference type="ARBA" id="ARBA00004651"/>
    </source>
</evidence>
<proteinExistence type="inferred from homology"/>
<dbReference type="EMBL" id="CP016761">
    <property type="protein sequence ID" value="ANX13829.1"/>
    <property type="molecule type" value="Genomic_DNA"/>
</dbReference>
<feature type="transmembrane region" description="Helical" evidence="7">
    <location>
        <begin position="109"/>
        <end position="131"/>
    </location>
</feature>
<protein>
    <submittedName>
        <fullName evidence="8">Transporter</fullName>
    </submittedName>
</protein>
<accession>A0A1B1Z8X1</accession>
<keyword evidence="6 7" id="KW-0472">Membrane</keyword>
<sequence length="176" mass="19223">MIYWDIFWAFFISNLLGYGGGPSTIPLIQNEVVNQYKWLTLKEFGDLLAMANVLPGPIATKMGGYIGYEIGGVPGLFIALIATIAPSAIAVIILFAFVNRFKKAPQVKWMTKSVQPVIAILLGVLAFQFFLTAFDEIGVLHLLVLGLGSLLLLEKIKVHPALVIVASLFYGGIFLH</sequence>
<keyword evidence="3" id="KW-1003">Cell membrane</keyword>
<evidence type="ECO:0000313" key="8">
    <source>
        <dbReference type="EMBL" id="ANX13829.1"/>
    </source>
</evidence>
<evidence type="ECO:0000256" key="6">
    <source>
        <dbReference type="ARBA" id="ARBA00023136"/>
    </source>
</evidence>
<keyword evidence="4 7" id="KW-0812">Transmembrane</keyword>
<dbReference type="PANTHER" id="PTHR43663:SF1">
    <property type="entry name" value="CHROMATE TRANSPORTER"/>
    <property type="match status" value="1"/>
</dbReference>
<reference evidence="8 9" key="1">
    <citation type="submission" date="2016-08" db="EMBL/GenBank/DDBJ databases">
        <title>Complete genome sequence of Fictibacillus arsenicus G25-54, a strain with toxicity to nematodes and a potential arsenic-resistance activity.</title>
        <authorList>
            <person name="Zheng Z."/>
        </authorList>
    </citation>
    <scope>NUCLEOTIDE SEQUENCE [LARGE SCALE GENOMIC DNA]</scope>
    <source>
        <strain evidence="8 9">G25-54</strain>
    </source>
</reference>
<organism evidence="8 9">
    <name type="scientific">Fictibacillus arsenicus</name>
    <dbReference type="NCBI Taxonomy" id="255247"/>
    <lineage>
        <taxon>Bacteria</taxon>
        <taxon>Bacillati</taxon>
        <taxon>Bacillota</taxon>
        <taxon>Bacilli</taxon>
        <taxon>Bacillales</taxon>
        <taxon>Fictibacillaceae</taxon>
        <taxon>Fictibacillus</taxon>
    </lineage>
</organism>
<evidence type="ECO:0000313" key="9">
    <source>
        <dbReference type="Proteomes" id="UP000077412"/>
    </source>
</evidence>
<evidence type="ECO:0000256" key="2">
    <source>
        <dbReference type="ARBA" id="ARBA00005262"/>
    </source>
</evidence>
<evidence type="ECO:0000256" key="4">
    <source>
        <dbReference type="ARBA" id="ARBA00022692"/>
    </source>
</evidence>
<dbReference type="RefSeq" id="WP_066293189.1">
    <property type="nucleotide sequence ID" value="NZ_CP016761.1"/>
</dbReference>
<evidence type="ECO:0000256" key="7">
    <source>
        <dbReference type="SAM" id="Phobius"/>
    </source>
</evidence>
<dbReference type="PANTHER" id="PTHR43663">
    <property type="entry name" value="CHROMATE TRANSPORT PROTEIN-RELATED"/>
    <property type="match status" value="1"/>
</dbReference>
<dbReference type="STRING" id="255247.ABE41_017600"/>
<evidence type="ECO:0000256" key="3">
    <source>
        <dbReference type="ARBA" id="ARBA00022475"/>
    </source>
</evidence>
<keyword evidence="5 7" id="KW-1133">Transmembrane helix</keyword>
<evidence type="ECO:0000256" key="5">
    <source>
        <dbReference type="ARBA" id="ARBA00022989"/>
    </source>
</evidence>
<comment type="subcellular location">
    <subcellularLocation>
        <location evidence="1">Cell membrane</location>
        <topology evidence="1">Multi-pass membrane protein</topology>
    </subcellularLocation>
</comment>
<keyword evidence="9" id="KW-1185">Reference proteome</keyword>
<dbReference type="Proteomes" id="UP000077412">
    <property type="component" value="Chromosome"/>
</dbReference>
<dbReference type="GO" id="GO:0015109">
    <property type="term" value="F:chromate transmembrane transporter activity"/>
    <property type="evidence" value="ECO:0007669"/>
    <property type="project" value="InterPro"/>
</dbReference>
<dbReference type="OrthoDB" id="9027281at2"/>
<dbReference type="Pfam" id="PF02417">
    <property type="entry name" value="Chromate_transp"/>
    <property type="match status" value="1"/>
</dbReference>
<dbReference type="AlphaFoldDB" id="A0A1B1Z8X1"/>
<name>A0A1B1Z8X1_9BACL</name>